<keyword evidence="2" id="KW-0472">Membrane</keyword>
<keyword evidence="2" id="KW-1133">Transmembrane helix</keyword>
<feature type="transmembrane region" description="Helical" evidence="2">
    <location>
        <begin position="178"/>
        <end position="202"/>
    </location>
</feature>
<dbReference type="Proteomes" id="UP000008063">
    <property type="component" value="Unassembled WGS sequence"/>
</dbReference>
<feature type="region of interest" description="Disordered" evidence="1">
    <location>
        <begin position="84"/>
        <end position="125"/>
    </location>
</feature>
<evidence type="ECO:0000256" key="1">
    <source>
        <dbReference type="SAM" id="MobiDB-lite"/>
    </source>
</evidence>
<dbReference type="HOGENOM" id="CLU_1327094_0_0_1"/>
<organism evidence="4">
    <name type="scientific">Serpula lacrymans var. lacrymans (strain S7.3)</name>
    <name type="common">Dry rot fungus</name>
    <dbReference type="NCBI Taxonomy" id="936435"/>
    <lineage>
        <taxon>Eukaryota</taxon>
        <taxon>Fungi</taxon>
        <taxon>Dikarya</taxon>
        <taxon>Basidiomycota</taxon>
        <taxon>Agaricomycotina</taxon>
        <taxon>Agaricomycetes</taxon>
        <taxon>Agaricomycetidae</taxon>
        <taxon>Boletales</taxon>
        <taxon>Coniophorineae</taxon>
        <taxon>Serpulaceae</taxon>
        <taxon>Serpula</taxon>
    </lineage>
</organism>
<evidence type="ECO:0000313" key="4">
    <source>
        <dbReference type="Proteomes" id="UP000008063"/>
    </source>
</evidence>
<feature type="compositionally biased region" description="Basic and acidic residues" evidence="1">
    <location>
        <begin position="86"/>
        <end position="97"/>
    </location>
</feature>
<dbReference type="InParanoid" id="F8Q395"/>
<proteinExistence type="predicted"/>
<dbReference type="AlphaFoldDB" id="F8Q395"/>
<sequence length="207" mass="22864">MATHERARPGAEIFQLNIPNDSVELSFGRDGPRIGYLHFTIQFPTTFCSLSVSMEKKNEQSASIFATPRPDAKREKALEEMIEGAPGHHEADSEEGNKNAGKKPGMSARKRDGGEEIPGIGEKEQERLEQGLTQLRAKIKQNMDEPVVILLNVFRTAFSFTGPTASSKTAQISVWRRCLNFGCSIQVAFAALACISALYGIVVKRFY</sequence>
<name>F8Q395_SERL3</name>
<protein>
    <submittedName>
        <fullName evidence="3">Uncharacterized protein</fullName>
    </submittedName>
</protein>
<keyword evidence="4" id="KW-1185">Reference proteome</keyword>
<evidence type="ECO:0000256" key="2">
    <source>
        <dbReference type="SAM" id="Phobius"/>
    </source>
</evidence>
<accession>F8Q395</accession>
<evidence type="ECO:0000313" key="3">
    <source>
        <dbReference type="EMBL" id="EGN97656.1"/>
    </source>
</evidence>
<reference evidence="4" key="1">
    <citation type="journal article" date="2011" name="Science">
        <title>The plant cell wall-decomposing machinery underlies the functional diversity of forest fungi.</title>
        <authorList>
            <person name="Eastwood D.C."/>
            <person name="Floudas D."/>
            <person name="Binder M."/>
            <person name="Majcherczyk A."/>
            <person name="Schneider P."/>
            <person name="Aerts A."/>
            <person name="Asiegbu F.O."/>
            <person name="Baker S.E."/>
            <person name="Barry K."/>
            <person name="Bendiksby M."/>
            <person name="Blumentritt M."/>
            <person name="Coutinho P.M."/>
            <person name="Cullen D."/>
            <person name="de Vries R.P."/>
            <person name="Gathman A."/>
            <person name="Goodell B."/>
            <person name="Henrissat B."/>
            <person name="Ihrmark K."/>
            <person name="Kauserud H."/>
            <person name="Kohler A."/>
            <person name="LaButti K."/>
            <person name="Lapidus A."/>
            <person name="Lavin J.L."/>
            <person name="Lee Y.-H."/>
            <person name="Lindquist E."/>
            <person name="Lilly W."/>
            <person name="Lucas S."/>
            <person name="Morin E."/>
            <person name="Murat C."/>
            <person name="Oguiza J.A."/>
            <person name="Park J."/>
            <person name="Pisabarro A.G."/>
            <person name="Riley R."/>
            <person name="Rosling A."/>
            <person name="Salamov A."/>
            <person name="Schmidt O."/>
            <person name="Schmutz J."/>
            <person name="Skrede I."/>
            <person name="Stenlid J."/>
            <person name="Wiebenga A."/>
            <person name="Xie X."/>
            <person name="Kuees U."/>
            <person name="Hibbett D.S."/>
            <person name="Hoffmeister D."/>
            <person name="Hoegberg N."/>
            <person name="Martin F."/>
            <person name="Grigoriev I.V."/>
            <person name="Watkinson S.C."/>
        </authorList>
    </citation>
    <scope>NUCLEOTIDE SEQUENCE [LARGE SCALE GENOMIC DNA]</scope>
    <source>
        <strain evidence="4">strain S7.3</strain>
    </source>
</reference>
<gene>
    <name evidence="3" type="ORF">SERLA73DRAFT_161602</name>
</gene>
<keyword evidence="2" id="KW-0812">Transmembrane</keyword>
<dbReference type="EMBL" id="GL945482">
    <property type="protein sequence ID" value="EGN97656.1"/>
    <property type="molecule type" value="Genomic_DNA"/>
</dbReference>